<dbReference type="GO" id="GO:0004803">
    <property type="term" value="F:transposase activity"/>
    <property type="evidence" value="ECO:0007669"/>
    <property type="project" value="InterPro"/>
</dbReference>
<dbReference type="GO" id="GO:0003677">
    <property type="term" value="F:DNA binding"/>
    <property type="evidence" value="ECO:0007669"/>
    <property type="project" value="InterPro"/>
</dbReference>
<dbReference type="Pfam" id="PF01609">
    <property type="entry name" value="DDE_Tnp_1"/>
    <property type="match status" value="1"/>
</dbReference>
<dbReference type="GO" id="GO:0006313">
    <property type="term" value="P:DNA transposition"/>
    <property type="evidence" value="ECO:0007669"/>
    <property type="project" value="InterPro"/>
</dbReference>
<keyword evidence="1" id="KW-0812">Transmembrane</keyword>
<feature type="domain" description="Transposase IS4-like" evidence="2">
    <location>
        <begin position="3"/>
        <end position="139"/>
    </location>
</feature>
<accession>A0A7G9ZB11</accession>
<protein>
    <recommendedName>
        <fullName evidence="2">Transposase IS4-like domain-containing protein</fullName>
    </recommendedName>
</protein>
<dbReference type="InterPro" id="IPR012337">
    <property type="entry name" value="RNaseH-like_sf"/>
</dbReference>
<sequence>MIEARKAGVKVVTRLNSNFVVARFGAEFRKEDILNNIKPIWRRVDGKSYIILPFKRCIWQGTAGKLFLVRGEGYDDFIPLFTISLNAKPERVIMKYKERSAIEQTNKELKSYLGIEGNNFKKKESNYGYIFLLSLIYNLVQYFRLYIDEMSFKDVLELLSFYLLWKTPPKFVFSVVEPLKHMLENIESGRLNKINVGLREPIGVPESVRA</sequence>
<evidence type="ECO:0000256" key="1">
    <source>
        <dbReference type="SAM" id="Phobius"/>
    </source>
</evidence>
<dbReference type="SUPFAM" id="SSF53098">
    <property type="entry name" value="Ribonuclease H-like"/>
    <property type="match status" value="1"/>
</dbReference>
<dbReference type="AlphaFoldDB" id="A0A7G9ZB11"/>
<reference evidence="3" key="1">
    <citation type="submission" date="2020-06" db="EMBL/GenBank/DDBJ databases">
        <title>Unique genomic features of the anaerobic methanotrophic archaea.</title>
        <authorList>
            <person name="Chadwick G.L."/>
            <person name="Skennerton C.T."/>
            <person name="Laso-Perez R."/>
            <person name="Leu A.O."/>
            <person name="Speth D.R."/>
            <person name="Yu H."/>
            <person name="Morgan-Lang C."/>
            <person name="Hatzenpichler R."/>
            <person name="Goudeau D."/>
            <person name="Malmstrom R."/>
            <person name="Brazelton W.J."/>
            <person name="Woyke T."/>
            <person name="Hallam S.J."/>
            <person name="Tyson G.W."/>
            <person name="Wegener G."/>
            <person name="Boetius A."/>
            <person name="Orphan V."/>
        </authorList>
    </citation>
    <scope>NUCLEOTIDE SEQUENCE</scope>
</reference>
<gene>
    <name evidence="3" type="ORF">LLMGBBFC_00002</name>
</gene>
<dbReference type="InterPro" id="IPR002559">
    <property type="entry name" value="Transposase_11"/>
</dbReference>
<evidence type="ECO:0000313" key="3">
    <source>
        <dbReference type="EMBL" id="QNO57445.1"/>
    </source>
</evidence>
<keyword evidence="1" id="KW-0472">Membrane</keyword>
<name>A0A7G9ZB11_9EURY</name>
<feature type="transmembrane region" description="Helical" evidence="1">
    <location>
        <begin position="127"/>
        <end position="147"/>
    </location>
</feature>
<evidence type="ECO:0000259" key="2">
    <source>
        <dbReference type="Pfam" id="PF01609"/>
    </source>
</evidence>
<keyword evidence="1" id="KW-1133">Transmembrane helix</keyword>
<proteinExistence type="predicted"/>
<organism evidence="3">
    <name type="scientific">Candidatus Methanophaga sp. ANME-1 ERB7</name>
    <dbReference type="NCBI Taxonomy" id="2759913"/>
    <lineage>
        <taxon>Archaea</taxon>
        <taxon>Methanobacteriati</taxon>
        <taxon>Methanobacteriota</taxon>
        <taxon>Stenosarchaea group</taxon>
        <taxon>Methanomicrobia</taxon>
        <taxon>Candidatus Methanophagales</taxon>
        <taxon>Candidatus Methanophagaceae</taxon>
        <taxon>Candidatus Methanophaga</taxon>
    </lineage>
</organism>
<dbReference type="EMBL" id="MT631689">
    <property type="protein sequence ID" value="QNO57445.1"/>
    <property type="molecule type" value="Genomic_DNA"/>
</dbReference>